<dbReference type="InterPro" id="IPR024775">
    <property type="entry name" value="DinB-like"/>
</dbReference>
<gene>
    <name evidence="2" type="ORF">NWFMUON74_13250</name>
</gene>
<keyword evidence="3" id="KW-1185">Reference proteome</keyword>
<protein>
    <submittedName>
        <fullName evidence="2">DNA damage-inducible protein DinB</fullName>
    </submittedName>
</protein>
<dbReference type="InterPro" id="IPR034660">
    <property type="entry name" value="DinB/YfiT-like"/>
</dbReference>
<dbReference type="AlphaFoldDB" id="A0A7G1KH67"/>
<sequence>MSVSRCDLLRWQFDMTWALLDLHLQALVAEDYLWEPAPLVWTVRPGPDGAWLPDWSDTEPDPIPVPTIAWLTWHIGWWWSVTLDHAEGRPARDRVDIHWPGADQVVAWLSDLRDRWRRVLDAYTDADLDRPAAFPWGDTPDRTVAHTAGWVNAELMKNAAEIGQLRLLRAAGRFADR</sequence>
<evidence type="ECO:0000313" key="2">
    <source>
        <dbReference type="EMBL" id="BCK53553.1"/>
    </source>
</evidence>
<dbReference type="EMBL" id="AP023396">
    <property type="protein sequence ID" value="BCK53553.1"/>
    <property type="molecule type" value="Genomic_DNA"/>
</dbReference>
<dbReference type="RefSeq" id="WP_187687077.1">
    <property type="nucleotide sequence ID" value="NZ_AP023396.1"/>
</dbReference>
<dbReference type="KEGG" id="nwl:NWFMUON74_13250"/>
<evidence type="ECO:0000313" key="3">
    <source>
        <dbReference type="Proteomes" id="UP000516173"/>
    </source>
</evidence>
<proteinExistence type="predicted"/>
<dbReference type="Pfam" id="PF12867">
    <property type="entry name" value="DinB_2"/>
    <property type="match status" value="1"/>
</dbReference>
<feature type="domain" description="DinB-like" evidence="1">
    <location>
        <begin position="62"/>
        <end position="162"/>
    </location>
</feature>
<evidence type="ECO:0000259" key="1">
    <source>
        <dbReference type="Pfam" id="PF12867"/>
    </source>
</evidence>
<reference evidence="2 3" key="1">
    <citation type="submission" date="2020-08" db="EMBL/GenBank/DDBJ databases">
        <title>Genome Sequencing of Nocardia wallacei strain FMUON74 and assembly.</title>
        <authorList>
            <person name="Toyokawa M."/>
            <person name="Uesaka K."/>
        </authorList>
    </citation>
    <scope>NUCLEOTIDE SEQUENCE [LARGE SCALE GENOMIC DNA]</scope>
    <source>
        <strain evidence="2 3">FMUON74</strain>
    </source>
</reference>
<dbReference type="SUPFAM" id="SSF109854">
    <property type="entry name" value="DinB/YfiT-like putative metalloenzymes"/>
    <property type="match status" value="1"/>
</dbReference>
<name>A0A7G1KH67_9NOCA</name>
<dbReference type="Proteomes" id="UP000516173">
    <property type="component" value="Chromosome"/>
</dbReference>
<dbReference type="GeneID" id="80345923"/>
<organism evidence="2 3">
    <name type="scientific">Nocardia wallacei</name>
    <dbReference type="NCBI Taxonomy" id="480035"/>
    <lineage>
        <taxon>Bacteria</taxon>
        <taxon>Bacillati</taxon>
        <taxon>Actinomycetota</taxon>
        <taxon>Actinomycetes</taxon>
        <taxon>Mycobacteriales</taxon>
        <taxon>Nocardiaceae</taxon>
        <taxon>Nocardia</taxon>
    </lineage>
</organism>
<accession>A0A7G1KH67</accession>
<dbReference type="Gene3D" id="1.20.120.450">
    <property type="entry name" value="dinb family like domain"/>
    <property type="match status" value="1"/>
</dbReference>